<organism evidence="2 3">
    <name type="scientific">Naegleria lovaniensis</name>
    <name type="common">Amoeba</name>
    <dbReference type="NCBI Taxonomy" id="51637"/>
    <lineage>
        <taxon>Eukaryota</taxon>
        <taxon>Discoba</taxon>
        <taxon>Heterolobosea</taxon>
        <taxon>Tetramitia</taxon>
        <taxon>Eutetramitia</taxon>
        <taxon>Vahlkampfiidae</taxon>
        <taxon>Naegleria</taxon>
    </lineage>
</organism>
<dbReference type="Gene3D" id="3.60.10.10">
    <property type="entry name" value="Endonuclease/exonuclease/phosphatase"/>
    <property type="match status" value="1"/>
</dbReference>
<reference evidence="2 3" key="1">
    <citation type="journal article" date="2018" name="BMC Genomics">
        <title>The genome of Naegleria lovaniensis, the basis for a comparative approach to unravel pathogenicity factors of the human pathogenic amoeba N. fowleri.</title>
        <authorList>
            <person name="Liechti N."/>
            <person name="Schurch N."/>
            <person name="Bruggmann R."/>
            <person name="Wittwer M."/>
        </authorList>
    </citation>
    <scope>NUCLEOTIDE SEQUENCE [LARGE SCALE GENOMIC DNA]</scope>
    <source>
        <strain evidence="2 3">ATCC 30569</strain>
    </source>
</reference>
<dbReference type="GO" id="GO:0003824">
    <property type="term" value="F:catalytic activity"/>
    <property type="evidence" value="ECO:0007669"/>
    <property type="project" value="InterPro"/>
</dbReference>
<dbReference type="RefSeq" id="XP_044550284.1">
    <property type="nucleotide sequence ID" value="XM_044692188.1"/>
</dbReference>
<accession>A0AA88KQC0</accession>
<comment type="caution">
    <text evidence="2">The sequence shown here is derived from an EMBL/GenBank/DDBJ whole genome shotgun (WGS) entry which is preliminary data.</text>
</comment>
<dbReference type="GO" id="GO:0016020">
    <property type="term" value="C:membrane"/>
    <property type="evidence" value="ECO:0007669"/>
    <property type="project" value="GOC"/>
</dbReference>
<dbReference type="SUPFAM" id="SSF56219">
    <property type="entry name" value="DNase I-like"/>
    <property type="match status" value="1"/>
</dbReference>
<dbReference type="Proteomes" id="UP000816034">
    <property type="component" value="Unassembled WGS sequence"/>
</dbReference>
<dbReference type="GO" id="GO:0006506">
    <property type="term" value="P:GPI anchor biosynthetic process"/>
    <property type="evidence" value="ECO:0007669"/>
    <property type="project" value="TreeGrafter"/>
</dbReference>
<dbReference type="AlphaFoldDB" id="A0AA88KQC0"/>
<gene>
    <name evidence="2" type="ORF">C9374_002738</name>
</gene>
<dbReference type="InterPro" id="IPR051916">
    <property type="entry name" value="GPI-anchor_lipid_remodeler"/>
</dbReference>
<evidence type="ECO:0000259" key="1">
    <source>
        <dbReference type="Pfam" id="PF03372"/>
    </source>
</evidence>
<protein>
    <recommendedName>
        <fullName evidence="1">Endonuclease/exonuclease/phosphatase domain-containing protein</fullName>
    </recommendedName>
</protein>
<dbReference type="PANTHER" id="PTHR14859:SF1">
    <property type="entry name" value="PGAP2-INTERACTING PROTEIN"/>
    <property type="match status" value="1"/>
</dbReference>
<dbReference type="InterPro" id="IPR005135">
    <property type="entry name" value="Endo/exonuclease/phosphatase"/>
</dbReference>
<evidence type="ECO:0000313" key="3">
    <source>
        <dbReference type="Proteomes" id="UP000816034"/>
    </source>
</evidence>
<dbReference type="Pfam" id="PF03372">
    <property type="entry name" value="Exo_endo_phos"/>
    <property type="match status" value="1"/>
</dbReference>
<dbReference type="InterPro" id="IPR036691">
    <property type="entry name" value="Endo/exonu/phosph_ase_sf"/>
</dbReference>
<dbReference type="EMBL" id="PYSW02000016">
    <property type="protein sequence ID" value="KAG2386292.1"/>
    <property type="molecule type" value="Genomic_DNA"/>
</dbReference>
<proteinExistence type="predicted"/>
<feature type="domain" description="Endonuclease/exonuclease/phosphatase" evidence="1">
    <location>
        <begin position="25"/>
        <end position="261"/>
    </location>
</feature>
<sequence length="276" mass="32107">MITSSNSNTTIATHSYSKECSISCCTFNVHSFKTDGKVDNRQLVLNYFIENQYDIIGMNEAYEKLKKIKKKYLKRGPGGPRTVVGVQFEGNSCVEFAFVTHLDYIQETMRIQQLAEVMNFMAEFMQFDLSSPQKAPKYVLMGDFNAMNRKEYTSDFWKFLQDMRDKRKWEPVSSDLMNCLFDTRNQVQKHHKILSKLAQQLAIIDPWRQKNKDKLFDGTPNTSSSRFHTRIDYILCSQAMQTLVSESYIDLRENTLLISDHNPVVVRLVSKNDDNI</sequence>
<evidence type="ECO:0000313" key="2">
    <source>
        <dbReference type="EMBL" id="KAG2386292.1"/>
    </source>
</evidence>
<dbReference type="GeneID" id="68095193"/>
<dbReference type="PANTHER" id="PTHR14859">
    <property type="entry name" value="CALCOFLUOR WHITE HYPERSENSITIVE PROTEIN PRECURSOR"/>
    <property type="match status" value="1"/>
</dbReference>
<name>A0AA88KQC0_NAELO</name>
<keyword evidence="3" id="KW-1185">Reference proteome</keyword>